<keyword evidence="9" id="KW-1185">Reference proteome</keyword>
<dbReference type="PANTHER" id="PTHR43785">
    <property type="entry name" value="GAMMA-GLUTAMYLPUTRESCINE SYNTHETASE"/>
    <property type="match status" value="1"/>
</dbReference>
<evidence type="ECO:0000313" key="9">
    <source>
        <dbReference type="Proteomes" id="UP000189580"/>
    </source>
</evidence>
<evidence type="ECO:0000259" key="7">
    <source>
        <dbReference type="PROSITE" id="PS51987"/>
    </source>
</evidence>
<dbReference type="OrthoDB" id="77835at2759"/>
<dbReference type="SUPFAM" id="SSF55931">
    <property type="entry name" value="Glutamine synthetase/guanido kinase"/>
    <property type="match status" value="1"/>
</dbReference>
<organism evidence="8 9">
    <name type="scientific">Sugiyamaella lignohabitans</name>
    <dbReference type="NCBI Taxonomy" id="796027"/>
    <lineage>
        <taxon>Eukaryota</taxon>
        <taxon>Fungi</taxon>
        <taxon>Dikarya</taxon>
        <taxon>Ascomycota</taxon>
        <taxon>Saccharomycotina</taxon>
        <taxon>Dipodascomycetes</taxon>
        <taxon>Dipodascales</taxon>
        <taxon>Trichomonascaceae</taxon>
        <taxon>Sugiyamaella</taxon>
    </lineage>
</organism>
<comment type="similarity">
    <text evidence="1 5 6">Belongs to the glutamine synthetase family.</text>
</comment>
<evidence type="ECO:0000256" key="1">
    <source>
        <dbReference type="ARBA" id="ARBA00009897"/>
    </source>
</evidence>
<dbReference type="EMBL" id="CP014501">
    <property type="protein sequence ID" value="ANB12340.1"/>
    <property type="molecule type" value="Genomic_DNA"/>
</dbReference>
<evidence type="ECO:0000256" key="2">
    <source>
        <dbReference type="ARBA" id="ARBA00022598"/>
    </source>
</evidence>
<dbReference type="GO" id="GO:0006576">
    <property type="term" value="P:biogenic amine metabolic process"/>
    <property type="evidence" value="ECO:0007669"/>
    <property type="project" value="UniProtKB-ARBA"/>
</dbReference>
<keyword evidence="3" id="KW-0547">Nucleotide-binding</keyword>
<feature type="domain" description="GS catalytic" evidence="7">
    <location>
        <begin position="60"/>
        <end position="410"/>
    </location>
</feature>
<evidence type="ECO:0000256" key="4">
    <source>
        <dbReference type="ARBA" id="ARBA00022840"/>
    </source>
</evidence>
<keyword evidence="4" id="KW-0067">ATP-binding</keyword>
<evidence type="ECO:0000256" key="3">
    <source>
        <dbReference type="ARBA" id="ARBA00022741"/>
    </source>
</evidence>
<protein>
    <recommendedName>
        <fullName evidence="7">GS catalytic domain-containing protein</fullName>
    </recommendedName>
</protein>
<accession>A0A167D0U0</accession>
<dbReference type="GO" id="GO:0004356">
    <property type="term" value="F:glutamine synthetase activity"/>
    <property type="evidence" value="ECO:0007669"/>
    <property type="project" value="InterPro"/>
</dbReference>
<dbReference type="GeneID" id="30037639"/>
<keyword evidence="2" id="KW-0436">Ligase</keyword>
<dbReference type="AlphaFoldDB" id="A0A167D0U0"/>
<dbReference type="InterPro" id="IPR008146">
    <property type="entry name" value="Gln_synth_cat_dom"/>
</dbReference>
<dbReference type="InterPro" id="IPR014746">
    <property type="entry name" value="Gln_synth/guanido_kin_cat_dom"/>
</dbReference>
<dbReference type="FunFam" id="3.30.590.10:FF:000005">
    <property type="entry name" value="Probable glutamine synthetase"/>
    <property type="match status" value="1"/>
</dbReference>
<dbReference type="Pfam" id="PF00120">
    <property type="entry name" value="Gln-synt_C"/>
    <property type="match status" value="1"/>
</dbReference>
<dbReference type="KEGG" id="slb:AWJ20_590"/>
<dbReference type="RefSeq" id="XP_018734817.1">
    <property type="nucleotide sequence ID" value="XM_018882539.1"/>
</dbReference>
<dbReference type="SMART" id="SM01230">
    <property type="entry name" value="Gln-synt_C"/>
    <property type="match status" value="1"/>
</dbReference>
<sequence length="410" mass="46105">MHDRTYSKELTVSNAENGYRDLIAKIDLTSFRRIPWEDQMPFFLVEYYDSETNEPIAPCPRALLKRVSDQYKKVLNALPTAGAELEFFQYKETAQSMHDKNGVNLTPLTPGMFGYSVQRPVLNQEYYYDILNKCREFDVELEGWHTETGPGVFEAAIAYGSAVDMADKAVLFKLICKSIAPKYGILPCFMAKPTQGLPGNSGHIHLSLIDIKTGKNLFSRDTRDENAPWPDVVYFSELGQSFLAGVLDGLADIMPLLAPNINSYKRLVENFWAPVSVSWGLEHRIASIRLISPAEPSSKSTRLEIRTPGADVHTHYAMAAILALGFRGIEKNLKLTIPPMSKEMTTTEGLEKLPRSLHEATTRFAAPKSLAREVLGDAFVDHFAGTRFEEINLWNDAVTNWEVTRYIETA</sequence>
<proteinExistence type="inferred from homology"/>
<name>A0A167D0U0_9ASCO</name>
<dbReference type="PROSITE" id="PS51987">
    <property type="entry name" value="GS_CATALYTIC"/>
    <property type="match status" value="1"/>
</dbReference>
<dbReference type="GO" id="GO:0005524">
    <property type="term" value="F:ATP binding"/>
    <property type="evidence" value="ECO:0007669"/>
    <property type="project" value="UniProtKB-KW"/>
</dbReference>
<evidence type="ECO:0000256" key="5">
    <source>
        <dbReference type="PROSITE-ProRule" id="PRU01331"/>
    </source>
</evidence>
<reference evidence="8 9" key="1">
    <citation type="submission" date="2016-02" db="EMBL/GenBank/DDBJ databases">
        <title>Complete genome sequence and transcriptome regulation of the pentose utilising yeast Sugiyamaella lignohabitans.</title>
        <authorList>
            <person name="Bellasio M."/>
            <person name="Peymann A."/>
            <person name="Valli M."/>
            <person name="Sipitzky M."/>
            <person name="Graf A."/>
            <person name="Sauer M."/>
            <person name="Marx H."/>
            <person name="Mattanovich D."/>
        </authorList>
    </citation>
    <scope>NUCLEOTIDE SEQUENCE [LARGE SCALE GENOMIC DNA]</scope>
    <source>
        <strain evidence="8 9">CBS 10342</strain>
    </source>
</reference>
<dbReference type="Proteomes" id="UP000189580">
    <property type="component" value="Chromosome a"/>
</dbReference>
<dbReference type="Gene3D" id="3.30.590.10">
    <property type="entry name" value="Glutamine synthetase/guanido kinase, catalytic domain"/>
    <property type="match status" value="1"/>
</dbReference>
<evidence type="ECO:0000256" key="6">
    <source>
        <dbReference type="RuleBase" id="RU000384"/>
    </source>
</evidence>
<evidence type="ECO:0000313" key="8">
    <source>
        <dbReference type="EMBL" id="ANB12340.1"/>
    </source>
</evidence>
<gene>
    <name evidence="8" type="ORF">AWJ20_590</name>
</gene>
<dbReference type="PANTHER" id="PTHR43785:SF12">
    <property type="entry name" value="TYPE-1 GLUTAMINE SYNTHETASE 2"/>
    <property type="match status" value="1"/>
</dbReference>